<comment type="caution">
    <text evidence="5">The sequence shown here is derived from an EMBL/GenBank/DDBJ whole genome shotgun (WGS) entry which is preliminary data.</text>
</comment>
<evidence type="ECO:0000259" key="3">
    <source>
        <dbReference type="Pfam" id="PF07261"/>
    </source>
</evidence>
<dbReference type="Proteomes" id="UP001500866">
    <property type="component" value="Unassembled WGS sequence"/>
</dbReference>
<name>A0ABN1FZF2_9BACI</name>
<sequence>MDVIGKLLPIEGYHVLLKGDLPFDYAKSLTHLYQPLIGMEAVMLYQTLLHEMDLQQETRDQTHHTLMNYMNMPLDNVYKARLKLEGIGLLKTFEQQTEEHNSYTYELQCPFSPSSFFKDEMLTQLLHHHIGRDKFLMLKQNYDKETSRTNEANVTASFHDVFQTFQPSPDEDVLVNSPNGSSSSASDMDFSWMEQILKRQMIPAEKVLTPENKKLVSQMMVLYDLTTLEVEKAVLWALTDENSLHHNEFKQACHDLFKNKHHQATVKLTERTQSVENDKSNKKPLTKEEQFIAELERISPKQLLEDLSNGGQASGQDLKVIRDIMTTQGLPSPVMNVLIHYVLLQTNMKLSKAYMEKIASHWSRANLKTAREAMTFAKKEQADFQKPKPAGKYNKRSNSSQEVVPDWFKERKKKQRQVPKKESENNQNHDEFAALLQEFSNGNQK</sequence>
<evidence type="ECO:0000256" key="2">
    <source>
        <dbReference type="SAM" id="MobiDB-lite"/>
    </source>
</evidence>
<accession>A0ABN1FZF2</accession>
<evidence type="ECO:0000313" key="6">
    <source>
        <dbReference type="Proteomes" id="UP001500866"/>
    </source>
</evidence>
<evidence type="ECO:0000259" key="4">
    <source>
        <dbReference type="Pfam" id="PF25888"/>
    </source>
</evidence>
<dbReference type="RefSeq" id="WP_343812097.1">
    <property type="nucleotide sequence ID" value="NZ_BAAADS010000012.1"/>
</dbReference>
<evidence type="ECO:0000256" key="1">
    <source>
        <dbReference type="ARBA" id="ARBA00093462"/>
    </source>
</evidence>
<proteinExistence type="inferred from homology"/>
<dbReference type="Pfam" id="PF07261">
    <property type="entry name" value="DnaB_2"/>
    <property type="match status" value="1"/>
</dbReference>
<keyword evidence="6" id="KW-1185">Reference proteome</keyword>
<gene>
    <name evidence="5" type="ORF">GCM10009001_17010</name>
</gene>
<feature type="domain" description="DnaB/C C-terminal" evidence="3">
    <location>
        <begin position="310"/>
        <end position="374"/>
    </location>
</feature>
<dbReference type="InterPro" id="IPR058660">
    <property type="entry name" value="WHD_DnaB"/>
</dbReference>
<feature type="domain" description="Replicative helicase loading/DNA remodeling protein DnaB N-terminal winged helix" evidence="4">
    <location>
        <begin position="9"/>
        <end position="232"/>
    </location>
</feature>
<feature type="compositionally biased region" description="Basic and acidic residues" evidence="2">
    <location>
        <begin position="419"/>
        <end position="432"/>
    </location>
</feature>
<comment type="similarity">
    <text evidence="1">Belongs to the DnaB/DnaD family.</text>
</comment>
<dbReference type="InterPro" id="IPR006343">
    <property type="entry name" value="DnaB/C_C"/>
</dbReference>
<reference evidence="5 6" key="1">
    <citation type="journal article" date="2019" name="Int. J. Syst. Evol. Microbiol.">
        <title>The Global Catalogue of Microorganisms (GCM) 10K type strain sequencing project: providing services to taxonomists for standard genome sequencing and annotation.</title>
        <authorList>
            <consortium name="The Broad Institute Genomics Platform"/>
            <consortium name="The Broad Institute Genome Sequencing Center for Infectious Disease"/>
            <person name="Wu L."/>
            <person name="Ma J."/>
        </authorList>
    </citation>
    <scope>NUCLEOTIDE SEQUENCE [LARGE SCALE GENOMIC DNA]</scope>
    <source>
        <strain evidence="5 6">JCM 15395</strain>
    </source>
</reference>
<dbReference type="InterPro" id="IPR034829">
    <property type="entry name" value="DnaD-like_sf"/>
</dbReference>
<feature type="region of interest" description="Disordered" evidence="2">
    <location>
        <begin position="378"/>
        <end position="445"/>
    </location>
</feature>
<evidence type="ECO:0000313" key="5">
    <source>
        <dbReference type="EMBL" id="GAA0601057.1"/>
    </source>
</evidence>
<dbReference type="EMBL" id="BAAADS010000012">
    <property type="protein sequence ID" value="GAA0601057.1"/>
    <property type="molecule type" value="Genomic_DNA"/>
</dbReference>
<dbReference type="Gene3D" id="1.10.10.630">
    <property type="entry name" value="DnaD domain-like"/>
    <property type="match status" value="1"/>
</dbReference>
<dbReference type="Pfam" id="PF25888">
    <property type="entry name" value="WHD_DnaB"/>
    <property type="match status" value="1"/>
</dbReference>
<organism evidence="5 6">
    <name type="scientific">Virgibacillus siamensis</name>
    <dbReference type="NCBI Taxonomy" id="480071"/>
    <lineage>
        <taxon>Bacteria</taxon>
        <taxon>Bacillati</taxon>
        <taxon>Bacillota</taxon>
        <taxon>Bacilli</taxon>
        <taxon>Bacillales</taxon>
        <taxon>Bacillaceae</taxon>
        <taxon>Virgibacillus</taxon>
    </lineage>
</organism>
<protein>
    <submittedName>
        <fullName evidence="5">DnaD domain protein</fullName>
    </submittedName>
</protein>